<accession>W1PJ34</accession>
<evidence type="ECO:0000313" key="1">
    <source>
        <dbReference type="EMBL" id="ERN07120.1"/>
    </source>
</evidence>
<dbReference type="AlphaFoldDB" id="W1PJ34"/>
<evidence type="ECO:0000313" key="2">
    <source>
        <dbReference type="Proteomes" id="UP000017836"/>
    </source>
</evidence>
<dbReference type="Proteomes" id="UP000017836">
    <property type="component" value="Unassembled WGS sequence"/>
</dbReference>
<reference evidence="2" key="1">
    <citation type="journal article" date="2013" name="Science">
        <title>The Amborella genome and the evolution of flowering plants.</title>
        <authorList>
            <consortium name="Amborella Genome Project"/>
        </authorList>
    </citation>
    <scope>NUCLEOTIDE SEQUENCE [LARGE SCALE GENOMIC DNA]</scope>
</reference>
<dbReference type="HOGENOM" id="CLU_2443763_0_0_1"/>
<protein>
    <submittedName>
        <fullName evidence="1">Uncharacterized protein</fullName>
    </submittedName>
</protein>
<proteinExistence type="predicted"/>
<organism evidence="1 2">
    <name type="scientific">Amborella trichopoda</name>
    <dbReference type="NCBI Taxonomy" id="13333"/>
    <lineage>
        <taxon>Eukaryota</taxon>
        <taxon>Viridiplantae</taxon>
        <taxon>Streptophyta</taxon>
        <taxon>Embryophyta</taxon>
        <taxon>Tracheophyta</taxon>
        <taxon>Spermatophyta</taxon>
        <taxon>Magnoliopsida</taxon>
        <taxon>Amborellales</taxon>
        <taxon>Amborellaceae</taxon>
        <taxon>Amborella</taxon>
    </lineage>
</organism>
<gene>
    <name evidence="1" type="ORF">AMTR_s00019p00112170</name>
</gene>
<keyword evidence="2" id="KW-1185">Reference proteome</keyword>
<dbReference type="Gramene" id="ERN07120">
    <property type="protein sequence ID" value="ERN07120"/>
    <property type="gene ID" value="AMTR_s00019p00112170"/>
</dbReference>
<dbReference type="EMBL" id="KI393807">
    <property type="protein sequence ID" value="ERN07120.1"/>
    <property type="molecule type" value="Genomic_DNA"/>
</dbReference>
<name>W1PJ34_AMBTC</name>
<sequence length="90" mass="9540">MIGQEKRGSNPRRLAQHLALIGLRAGLFSTVSATLTGTRAELGAGLAQHIVCPNFSHFNPCGACTINETEVSAMKQVSRPPCQAAILSCY</sequence>